<proteinExistence type="predicted"/>
<evidence type="ECO:0000313" key="3">
    <source>
        <dbReference type="Proteomes" id="UP000267418"/>
    </source>
</evidence>
<reference evidence="2 3" key="1">
    <citation type="submission" date="2018-12" db="EMBL/GenBank/DDBJ databases">
        <title>The genome of Variovorax gossypii DSM 100435.</title>
        <authorList>
            <person name="Gao J."/>
            <person name="Sun J."/>
        </authorList>
    </citation>
    <scope>NUCLEOTIDE SEQUENCE [LARGE SCALE GENOMIC DNA]</scope>
    <source>
        <strain evidence="2 3">DSM 100435</strain>
    </source>
</reference>
<organism evidence="2 3">
    <name type="scientific">Variovorax gossypii</name>
    <dbReference type="NCBI Taxonomy" id="1679495"/>
    <lineage>
        <taxon>Bacteria</taxon>
        <taxon>Pseudomonadati</taxon>
        <taxon>Pseudomonadota</taxon>
        <taxon>Betaproteobacteria</taxon>
        <taxon>Burkholderiales</taxon>
        <taxon>Comamonadaceae</taxon>
        <taxon>Variovorax</taxon>
    </lineage>
</organism>
<sequence>MTDVFLVHHVHQLPDAEEDVKLLGVFSSEARAVLAIDRARNLTGFSEALDGFSVDKYQVDKSAWTEGFLTWGQAEDKGNG</sequence>
<dbReference type="AlphaFoldDB" id="A0A431TMY6"/>
<dbReference type="Proteomes" id="UP000267418">
    <property type="component" value="Unassembled WGS sequence"/>
</dbReference>
<comment type="caution">
    <text evidence="2">The sequence shown here is derived from an EMBL/GenBank/DDBJ whole genome shotgun (WGS) entry which is preliminary data.</text>
</comment>
<keyword evidence="3" id="KW-1185">Reference proteome</keyword>
<evidence type="ECO:0000313" key="2">
    <source>
        <dbReference type="EMBL" id="RTQ35012.1"/>
    </source>
</evidence>
<gene>
    <name evidence="2" type="ORF">EJP69_11515</name>
</gene>
<evidence type="ECO:0000259" key="1">
    <source>
        <dbReference type="Pfam" id="PF24024"/>
    </source>
</evidence>
<dbReference type="OrthoDB" id="8855544at2"/>
<protein>
    <recommendedName>
        <fullName evidence="1">DUF7336 domain-containing protein</fullName>
    </recommendedName>
</protein>
<dbReference type="Pfam" id="PF24024">
    <property type="entry name" value="DUF7336"/>
    <property type="match status" value="1"/>
</dbReference>
<dbReference type="InterPro" id="IPR055760">
    <property type="entry name" value="DUF7336"/>
</dbReference>
<dbReference type="EMBL" id="RXOE01000002">
    <property type="protein sequence ID" value="RTQ35012.1"/>
    <property type="molecule type" value="Genomic_DNA"/>
</dbReference>
<accession>A0A431TMY6</accession>
<dbReference type="RefSeq" id="WP_126470174.1">
    <property type="nucleotide sequence ID" value="NZ_RXOE01000002.1"/>
</dbReference>
<feature type="domain" description="DUF7336" evidence="1">
    <location>
        <begin position="4"/>
        <end position="68"/>
    </location>
</feature>
<name>A0A431TMY6_9BURK</name>